<dbReference type="EMBL" id="FNBW01000004">
    <property type="protein sequence ID" value="SDF52383.1"/>
    <property type="molecule type" value="Genomic_DNA"/>
</dbReference>
<dbReference type="SUPFAM" id="SSF48498">
    <property type="entry name" value="Tetracyclin repressor-like, C-terminal domain"/>
    <property type="match status" value="1"/>
</dbReference>
<gene>
    <name evidence="6" type="ORF">SAMN05660686_01536</name>
</gene>
<evidence type="ECO:0000259" key="5">
    <source>
        <dbReference type="PROSITE" id="PS50977"/>
    </source>
</evidence>
<evidence type="ECO:0000256" key="2">
    <source>
        <dbReference type="ARBA" id="ARBA00023125"/>
    </source>
</evidence>
<proteinExistence type="predicted"/>
<dbReference type="GO" id="GO:0000976">
    <property type="term" value="F:transcription cis-regulatory region binding"/>
    <property type="evidence" value="ECO:0007669"/>
    <property type="project" value="TreeGrafter"/>
</dbReference>
<feature type="domain" description="HTH tetR-type" evidence="5">
    <location>
        <begin position="6"/>
        <end position="66"/>
    </location>
</feature>
<dbReference type="OrthoDB" id="7056813at2"/>
<dbReference type="SUPFAM" id="SSF46689">
    <property type="entry name" value="Homeodomain-like"/>
    <property type="match status" value="1"/>
</dbReference>
<sequence length="209" mass="22449">MAYHHGNLRQALVQAGLDILAEEGISALTLRGCAARVGVSHSAPKNHFHNLDRLIAAIGAEGHRRLSVAMLGKMADAEPSPRAQLVAAAKGYLAFALDHPDLFRLMFSLPRPEVFDAERRGAADESYAILRRVCAPIVPRINGVPVAPAVVETMVWSYVHGYASLAVNNRLRRPEEAMGRLPGIEEAMPEFEIGDATVIGDASARGPTG</sequence>
<dbReference type="Pfam" id="PF13305">
    <property type="entry name" value="TetR_C_33"/>
    <property type="match status" value="1"/>
</dbReference>
<evidence type="ECO:0000313" key="6">
    <source>
        <dbReference type="EMBL" id="SDF52383.1"/>
    </source>
</evidence>
<comment type="caution">
    <text evidence="6">The sequence shown here is derived from an EMBL/GenBank/DDBJ whole genome shotgun (WGS) entry which is preliminary data.</text>
</comment>
<accession>A0A8G2BG96</accession>
<keyword evidence="1" id="KW-0805">Transcription regulation</keyword>
<dbReference type="RefSeq" id="WP_051243981.1">
    <property type="nucleotide sequence ID" value="NZ_FNBW01000004.1"/>
</dbReference>
<organism evidence="6 7">
    <name type="scientific">Thalassobaculum litoreum DSM 18839</name>
    <dbReference type="NCBI Taxonomy" id="1123362"/>
    <lineage>
        <taxon>Bacteria</taxon>
        <taxon>Pseudomonadati</taxon>
        <taxon>Pseudomonadota</taxon>
        <taxon>Alphaproteobacteria</taxon>
        <taxon>Rhodospirillales</taxon>
        <taxon>Thalassobaculaceae</taxon>
        <taxon>Thalassobaculum</taxon>
    </lineage>
</organism>
<dbReference type="PANTHER" id="PTHR30055">
    <property type="entry name" value="HTH-TYPE TRANSCRIPTIONAL REGULATOR RUTR"/>
    <property type="match status" value="1"/>
</dbReference>
<evidence type="ECO:0000256" key="4">
    <source>
        <dbReference type="PROSITE-ProRule" id="PRU00335"/>
    </source>
</evidence>
<dbReference type="InterPro" id="IPR050109">
    <property type="entry name" value="HTH-type_TetR-like_transc_reg"/>
</dbReference>
<dbReference type="Gene3D" id="1.10.357.10">
    <property type="entry name" value="Tetracycline Repressor, domain 2"/>
    <property type="match status" value="1"/>
</dbReference>
<feature type="DNA-binding region" description="H-T-H motif" evidence="4">
    <location>
        <begin position="29"/>
        <end position="48"/>
    </location>
</feature>
<dbReference type="PROSITE" id="PS50977">
    <property type="entry name" value="HTH_TETR_2"/>
    <property type="match status" value="1"/>
</dbReference>
<keyword evidence="2 4" id="KW-0238">DNA-binding</keyword>
<dbReference type="PANTHER" id="PTHR30055:SF220">
    <property type="entry name" value="TETR-FAMILY REGULATORY PROTEIN"/>
    <property type="match status" value="1"/>
</dbReference>
<protein>
    <submittedName>
        <fullName evidence="6">DNA-binding transcriptional regulator, AcrR family</fullName>
    </submittedName>
</protein>
<evidence type="ECO:0000313" key="7">
    <source>
        <dbReference type="Proteomes" id="UP000198615"/>
    </source>
</evidence>
<evidence type="ECO:0000256" key="3">
    <source>
        <dbReference type="ARBA" id="ARBA00023163"/>
    </source>
</evidence>
<dbReference type="InterPro" id="IPR036271">
    <property type="entry name" value="Tet_transcr_reg_TetR-rel_C_sf"/>
</dbReference>
<dbReference type="Proteomes" id="UP000198615">
    <property type="component" value="Unassembled WGS sequence"/>
</dbReference>
<dbReference type="InterPro" id="IPR001647">
    <property type="entry name" value="HTH_TetR"/>
</dbReference>
<reference evidence="6 7" key="1">
    <citation type="submission" date="2016-10" db="EMBL/GenBank/DDBJ databases">
        <authorList>
            <person name="Varghese N."/>
            <person name="Submissions S."/>
        </authorList>
    </citation>
    <scope>NUCLEOTIDE SEQUENCE [LARGE SCALE GENOMIC DNA]</scope>
    <source>
        <strain evidence="6 7">DSM 18839</strain>
    </source>
</reference>
<name>A0A8G2BG96_9PROT</name>
<keyword evidence="7" id="KW-1185">Reference proteome</keyword>
<evidence type="ECO:0000256" key="1">
    <source>
        <dbReference type="ARBA" id="ARBA00023015"/>
    </source>
</evidence>
<dbReference type="InterPro" id="IPR009057">
    <property type="entry name" value="Homeodomain-like_sf"/>
</dbReference>
<dbReference type="InterPro" id="IPR025996">
    <property type="entry name" value="MT1864/Rv1816-like_C"/>
</dbReference>
<dbReference type="GO" id="GO:0003700">
    <property type="term" value="F:DNA-binding transcription factor activity"/>
    <property type="evidence" value="ECO:0007669"/>
    <property type="project" value="TreeGrafter"/>
</dbReference>
<dbReference type="AlphaFoldDB" id="A0A8G2BG96"/>
<keyword evidence="3" id="KW-0804">Transcription</keyword>